<dbReference type="SUPFAM" id="SSF56601">
    <property type="entry name" value="beta-lactamase/transpeptidase-like"/>
    <property type="match status" value="1"/>
</dbReference>
<dbReference type="InterPro" id="IPR012338">
    <property type="entry name" value="Beta-lactam/transpept-like"/>
</dbReference>
<proteinExistence type="predicted"/>
<dbReference type="GO" id="GO:0071555">
    <property type="term" value="P:cell wall organization"/>
    <property type="evidence" value="ECO:0007669"/>
    <property type="project" value="TreeGrafter"/>
</dbReference>
<sequence>MKSIRRTQRIISLIIILFIAGMAFLVLKINHEADFYMMNSDTHQLGFVYDRKGDVLFDGTGQGSYPDNYFLDIGNLIGDDKGQMENTLVARNLQKLNNYSFSDGLKKQGGKAAIYTTLNHEANRAVFNSFGYMEGCVSAYNYKTGEILVCTSLPSLDVTKGYEGLENFKSGTLLSKNMYGTVPGSTQKVSTVISAVEIMGSAQLFSKSYTCNGKYTNRTGNDIDCHNIYGHGTQNIQEAFENSCNPFFAQLIEDDDMPLEKVKKQYEKMGYVLNGGKPTYIDINGIQCETASTTLENSYEFRTQWGCIGQGDTLVSPIQLMMWQSAIANGTGKMTMPYLIDHVTDLNGHEKEKAKTHYSEKLFSESTASTVKQIMLTNGSDRYSYLISGYKVGVKSGTAQVDEGAKENSLLVGFVDDPSFPIAFCILIEDKDSGYLTTEQVAQVLLDNLKNNY</sequence>
<dbReference type="PANTHER" id="PTHR30627:SF24">
    <property type="entry name" value="PENICILLIN-BINDING PROTEIN 4B"/>
    <property type="match status" value="1"/>
</dbReference>
<dbReference type="RefSeq" id="WP_072299251.1">
    <property type="nucleotide sequence ID" value="NZ_FPIP01000001.1"/>
</dbReference>
<evidence type="ECO:0000259" key="2">
    <source>
        <dbReference type="Pfam" id="PF00905"/>
    </source>
</evidence>
<dbReference type="InterPro" id="IPR050515">
    <property type="entry name" value="Beta-lactam/transpept"/>
</dbReference>
<dbReference type="AlphaFoldDB" id="A0A1K1M1U6"/>
<dbReference type="EMBL" id="FPIP01000001">
    <property type="protein sequence ID" value="SFW15910.1"/>
    <property type="molecule type" value="Genomic_DNA"/>
</dbReference>
<dbReference type="GO" id="GO:0071972">
    <property type="term" value="F:peptidoglycan L,D-transpeptidase activity"/>
    <property type="evidence" value="ECO:0007669"/>
    <property type="project" value="TreeGrafter"/>
</dbReference>
<dbReference type="InterPro" id="IPR001460">
    <property type="entry name" value="PCN-bd_Tpept"/>
</dbReference>
<dbReference type="Proteomes" id="UP000183461">
    <property type="component" value="Unassembled WGS sequence"/>
</dbReference>
<name>A0A1K1M1U6_RUMFL</name>
<gene>
    <name evidence="3" type="ORF">SAMN02910280_0879</name>
</gene>
<dbReference type="GO" id="GO:0005886">
    <property type="term" value="C:plasma membrane"/>
    <property type="evidence" value="ECO:0007669"/>
    <property type="project" value="TreeGrafter"/>
</dbReference>
<evidence type="ECO:0000313" key="3">
    <source>
        <dbReference type="EMBL" id="SFW15910.1"/>
    </source>
</evidence>
<evidence type="ECO:0000313" key="4">
    <source>
        <dbReference type="Proteomes" id="UP000183461"/>
    </source>
</evidence>
<dbReference type="PANTHER" id="PTHR30627">
    <property type="entry name" value="PEPTIDOGLYCAN D,D-TRANSPEPTIDASE"/>
    <property type="match status" value="1"/>
</dbReference>
<dbReference type="Pfam" id="PF00905">
    <property type="entry name" value="Transpeptidase"/>
    <property type="match status" value="1"/>
</dbReference>
<dbReference type="Gene3D" id="3.40.710.10">
    <property type="entry name" value="DD-peptidase/beta-lactamase superfamily"/>
    <property type="match status" value="1"/>
</dbReference>
<accession>A0A1K1M1U6</accession>
<evidence type="ECO:0000256" key="1">
    <source>
        <dbReference type="SAM" id="Phobius"/>
    </source>
</evidence>
<protein>
    <submittedName>
        <fullName evidence="3">Penicillin binding protein transpeptidase domain-containing protein</fullName>
    </submittedName>
</protein>
<organism evidence="3 4">
    <name type="scientific">Ruminococcus flavefaciens</name>
    <dbReference type="NCBI Taxonomy" id="1265"/>
    <lineage>
        <taxon>Bacteria</taxon>
        <taxon>Bacillati</taxon>
        <taxon>Bacillota</taxon>
        <taxon>Clostridia</taxon>
        <taxon>Eubacteriales</taxon>
        <taxon>Oscillospiraceae</taxon>
        <taxon>Ruminococcus</taxon>
    </lineage>
</organism>
<feature type="domain" description="Penicillin-binding protein transpeptidase" evidence="2">
    <location>
        <begin position="135"/>
        <end position="442"/>
    </location>
</feature>
<keyword evidence="1" id="KW-0472">Membrane</keyword>
<keyword evidence="1" id="KW-0812">Transmembrane</keyword>
<reference evidence="3 4" key="1">
    <citation type="submission" date="2016-11" db="EMBL/GenBank/DDBJ databases">
        <authorList>
            <person name="Jaros S."/>
            <person name="Januszkiewicz K."/>
            <person name="Wedrychowicz H."/>
        </authorList>
    </citation>
    <scope>NUCLEOTIDE SEQUENCE [LARGE SCALE GENOMIC DNA]</scope>
    <source>
        <strain evidence="3 4">YL228</strain>
    </source>
</reference>
<dbReference type="GO" id="GO:0008658">
    <property type="term" value="F:penicillin binding"/>
    <property type="evidence" value="ECO:0007669"/>
    <property type="project" value="InterPro"/>
</dbReference>
<feature type="transmembrane region" description="Helical" evidence="1">
    <location>
        <begin position="12"/>
        <end position="29"/>
    </location>
</feature>
<keyword evidence="1" id="KW-1133">Transmembrane helix</keyword>